<gene>
    <name evidence="2" type="ORF">D2V17_06415</name>
</gene>
<sequence length="192" mass="20991">MRRRWLIGLAGLVLVWLALVLGWIWQGADSAPDARADIALVLGAAVDDDEPSPVFAARIDHAIALWNEGRVKRILFTGGRAQGDRLGEAQAARLRAVAAGVPDTAILTEEASRTTMENLVFAQPGNLGHTGGSVLLVTDPLHMRRALTMARDLGYDAQPEPTPLTRYRSLAAKVPFALRELWLIHLYWLIGE</sequence>
<dbReference type="InterPro" id="IPR014729">
    <property type="entry name" value="Rossmann-like_a/b/a_fold"/>
</dbReference>
<evidence type="ECO:0000313" key="2">
    <source>
        <dbReference type="EMBL" id="RIV89458.1"/>
    </source>
</evidence>
<dbReference type="EMBL" id="QXFM01000064">
    <property type="protein sequence ID" value="RIV89458.1"/>
    <property type="molecule type" value="Genomic_DNA"/>
</dbReference>
<dbReference type="InterPro" id="IPR003848">
    <property type="entry name" value="DUF218"/>
</dbReference>
<dbReference type="Proteomes" id="UP000265366">
    <property type="component" value="Unassembled WGS sequence"/>
</dbReference>
<name>A0A3A1P9T9_9SPHN</name>
<dbReference type="CDD" id="cd06259">
    <property type="entry name" value="YdcF-like"/>
    <property type="match status" value="1"/>
</dbReference>
<keyword evidence="3" id="KW-1185">Reference proteome</keyword>
<dbReference type="AlphaFoldDB" id="A0A3A1P9T9"/>
<dbReference type="Pfam" id="PF02698">
    <property type="entry name" value="DUF218"/>
    <property type="match status" value="1"/>
</dbReference>
<comment type="caution">
    <text evidence="2">The sequence shown here is derived from an EMBL/GenBank/DDBJ whole genome shotgun (WGS) entry which is preliminary data.</text>
</comment>
<dbReference type="InterPro" id="IPR051599">
    <property type="entry name" value="Cell_Envelope_Assoc"/>
</dbReference>
<dbReference type="RefSeq" id="WP_119592267.1">
    <property type="nucleotide sequence ID" value="NZ_QXFM01000064.1"/>
</dbReference>
<dbReference type="PANTHER" id="PTHR30336">
    <property type="entry name" value="INNER MEMBRANE PROTEIN, PROBABLE PERMEASE"/>
    <property type="match status" value="1"/>
</dbReference>
<proteinExistence type="predicted"/>
<reference evidence="2 3" key="1">
    <citation type="submission" date="2018-08" db="EMBL/GenBank/DDBJ databases">
        <title>Erythrobacter zhengii sp.nov., a bacterium isolated from deep-sea sediment.</title>
        <authorList>
            <person name="Fang C."/>
            <person name="Wu Y.-H."/>
            <person name="Sun C."/>
            <person name="Wang H."/>
            <person name="Cheng H."/>
            <person name="Meng F.-X."/>
            <person name="Wang C.-S."/>
            <person name="Xu X.-W."/>
        </authorList>
    </citation>
    <scope>NUCLEOTIDE SEQUENCE [LARGE SCALE GENOMIC DNA]</scope>
    <source>
        <strain evidence="2 3">CCTCC AB 2015396</strain>
    </source>
</reference>
<evidence type="ECO:0000259" key="1">
    <source>
        <dbReference type="Pfam" id="PF02698"/>
    </source>
</evidence>
<dbReference type="PANTHER" id="PTHR30336:SF20">
    <property type="entry name" value="DUF218 DOMAIN-CONTAINING PROTEIN"/>
    <property type="match status" value="1"/>
</dbReference>
<protein>
    <submittedName>
        <fullName evidence="2">YdcF family protein</fullName>
    </submittedName>
</protein>
<dbReference type="GO" id="GO:0005886">
    <property type="term" value="C:plasma membrane"/>
    <property type="evidence" value="ECO:0007669"/>
    <property type="project" value="TreeGrafter"/>
</dbReference>
<organism evidence="2 3">
    <name type="scientific">Aurantiacibacter xanthus</name>
    <dbReference type="NCBI Taxonomy" id="1784712"/>
    <lineage>
        <taxon>Bacteria</taxon>
        <taxon>Pseudomonadati</taxon>
        <taxon>Pseudomonadota</taxon>
        <taxon>Alphaproteobacteria</taxon>
        <taxon>Sphingomonadales</taxon>
        <taxon>Erythrobacteraceae</taxon>
        <taxon>Aurantiacibacter</taxon>
    </lineage>
</organism>
<dbReference type="Gene3D" id="3.40.50.620">
    <property type="entry name" value="HUPs"/>
    <property type="match status" value="1"/>
</dbReference>
<evidence type="ECO:0000313" key="3">
    <source>
        <dbReference type="Proteomes" id="UP000265366"/>
    </source>
</evidence>
<accession>A0A3A1P9T9</accession>
<feature type="domain" description="DUF218" evidence="1">
    <location>
        <begin position="37"/>
        <end position="180"/>
    </location>
</feature>
<dbReference type="OrthoDB" id="9782395at2"/>